<reference evidence="2" key="1">
    <citation type="submission" date="2021-03" db="EMBL/GenBank/DDBJ databases">
        <title>Draft genome sequence of rust myrtle Austropuccinia psidii MF-1, a brazilian biotype.</title>
        <authorList>
            <person name="Quecine M.C."/>
            <person name="Pachon D.M.R."/>
            <person name="Bonatelli M.L."/>
            <person name="Correr F.H."/>
            <person name="Franceschini L.M."/>
            <person name="Leite T.F."/>
            <person name="Margarido G.R.A."/>
            <person name="Almeida C.A."/>
            <person name="Ferrarezi J.A."/>
            <person name="Labate C.A."/>
        </authorList>
    </citation>
    <scope>NUCLEOTIDE SEQUENCE</scope>
    <source>
        <strain evidence="2">MF-1</strain>
    </source>
</reference>
<keyword evidence="3" id="KW-1185">Reference proteome</keyword>
<feature type="region of interest" description="Disordered" evidence="1">
    <location>
        <begin position="1"/>
        <end position="28"/>
    </location>
</feature>
<evidence type="ECO:0000313" key="2">
    <source>
        <dbReference type="EMBL" id="MBW0547830.1"/>
    </source>
</evidence>
<organism evidence="2 3">
    <name type="scientific">Austropuccinia psidii MF-1</name>
    <dbReference type="NCBI Taxonomy" id="1389203"/>
    <lineage>
        <taxon>Eukaryota</taxon>
        <taxon>Fungi</taxon>
        <taxon>Dikarya</taxon>
        <taxon>Basidiomycota</taxon>
        <taxon>Pucciniomycotina</taxon>
        <taxon>Pucciniomycetes</taxon>
        <taxon>Pucciniales</taxon>
        <taxon>Sphaerophragmiaceae</taxon>
        <taxon>Austropuccinia</taxon>
    </lineage>
</organism>
<gene>
    <name evidence="2" type="ORF">O181_087545</name>
</gene>
<evidence type="ECO:0000256" key="1">
    <source>
        <dbReference type="SAM" id="MobiDB-lite"/>
    </source>
</evidence>
<dbReference type="EMBL" id="AVOT02052929">
    <property type="protein sequence ID" value="MBW0547830.1"/>
    <property type="molecule type" value="Genomic_DNA"/>
</dbReference>
<proteinExistence type="predicted"/>
<name>A0A9Q3IPU8_9BASI</name>
<evidence type="ECO:0000313" key="3">
    <source>
        <dbReference type="Proteomes" id="UP000765509"/>
    </source>
</evidence>
<feature type="compositionally biased region" description="Basic and acidic residues" evidence="1">
    <location>
        <begin position="1"/>
        <end position="11"/>
    </location>
</feature>
<dbReference type="Proteomes" id="UP000765509">
    <property type="component" value="Unassembled WGS sequence"/>
</dbReference>
<protein>
    <submittedName>
        <fullName evidence="2">Uncharacterized protein</fullName>
    </submittedName>
</protein>
<accession>A0A9Q3IPU8</accession>
<comment type="caution">
    <text evidence="2">The sequence shown here is derived from an EMBL/GenBank/DDBJ whole genome shotgun (WGS) entry which is preliminary data.</text>
</comment>
<dbReference type="AlphaFoldDB" id="A0A9Q3IPU8"/>
<dbReference type="OrthoDB" id="2506366at2759"/>
<sequence>MKKFHKDMERAAKRHGMKTKSIPFLPETTTGDETIEKIHRTKKTLPSPTPKAFAISTPGKFPRAKRFEKRVHIKTQTQKNEIVTITTRNIVKIKAKDYNLNFDGYDVEDFITRAKRIA</sequence>